<evidence type="ECO:0000259" key="4">
    <source>
        <dbReference type="PROSITE" id="PS51061"/>
    </source>
</evidence>
<proteinExistence type="predicted"/>
<accession>A0A4P9XUG9</accession>
<evidence type="ECO:0000313" key="6">
    <source>
        <dbReference type="Proteomes" id="UP000271241"/>
    </source>
</evidence>
<name>A0A4P9XUG9_9FUNG</name>
<sequence length="343" mass="38281">MSGTHTPATVSPVSDDIKARLESMALEEFPGTPASANGSSHYHGASLHHTTMHHHHAALQNGHAPVYGGSIASAALLTSPPVVDFEENVITSSSSVIMTTTGAPVDLDDVDDAQRQHPSRLRRPSKSSLVDLHSHFAAQQASDIIPTAIVIKNIPFAMKRDQLITLLDDLRVPQPYALNYHFENGAFRGLAFANFRTSQEADAVVTRLDSHEVMGRKIKVEYKKVLPPEEAARKEAERRASIAALNDRVMEFDLNDPATRQLYDKMVAFRDDKLRNELIFAKSITGPERKLVRAIGQKLGFFYRTEDNGEERFFKVTRRPSVSVNKVNLKEMELDRMPRKYSL</sequence>
<protein>
    <recommendedName>
        <fullName evidence="7">RRM domain-containing protein</fullName>
    </recommendedName>
</protein>
<dbReference type="InterPro" id="IPR001374">
    <property type="entry name" value="R3H_dom"/>
</dbReference>
<keyword evidence="1" id="KW-0694">RNA-binding</keyword>
<dbReference type="OrthoDB" id="434258at2759"/>
<dbReference type="InterPro" id="IPR036867">
    <property type="entry name" value="R3H_dom_sf"/>
</dbReference>
<dbReference type="Gene3D" id="3.30.1370.50">
    <property type="entry name" value="R3H-like domain"/>
    <property type="match status" value="1"/>
</dbReference>
<dbReference type="PROSITE" id="PS50102">
    <property type="entry name" value="RRM"/>
    <property type="match status" value="1"/>
</dbReference>
<feature type="non-terminal residue" evidence="5">
    <location>
        <position position="343"/>
    </location>
</feature>
<dbReference type="Pfam" id="PF00076">
    <property type="entry name" value="RRM_1"/>
    <property type="match status" value="1"/>
</dbReference>
<evidence type="ECO:0000313" key="5">
    <source>
        <dbReference type="EMBL" id="RKP09856.1"/>
    </source>
</evidence>
<dbReference type="SMART" id="SM00360">
    <property type="entry name" value="RRM"/>
    <property type="match status" value="1"/>
</dbReference>
<dbReference type="STRING" id="78915.A0A4P9XUG9"/>
<evidence type="ECO:0008006" key="7">
    <source>
        <dbReference type="Google" id="ProtNLM"/>
    </source>
</evidence>
<evidence type="ECO:0000256" key="1">
    <source>
        <dbReference type="PROSITE-ProRule" id="PRU00176"/>
    </source>
</evidence>
<dbReference type="SUPFAM" id="SSF54928">
    <property type="entry name" value="RNA-binding domain, RBD"/>
    <property type="match status" value="1"/>
</dbReference>
<keyword evidence="6" id="KW-1185">Reference proteome</keyword>
<reference evidence="6" key="1">
    <citation type="journal article" date="2018" name="Nat. Microbiol.">
        <title>Leveraging single-cell genomics to expand the fungal tree of life.</title>
        <authorList>
            <person name="Ahrendt S.R."/>
            <person name="Quandt C.A."/>
            <person name="Ciobanu D."/>
            <person name="Clum A."/>
            <person name="Salamov A."/>
            <person name="Andreopoulos B."/>
            <person name="Cheng J.F."/>
            <person name="Woyke T."/>
            <person name="Pelin A."/>
            <person name="Henrissat B."/>
            <person name="Reynolds N.K."/>
            <person name="Benny G.L."/>
            <person name="Smith M.E."/>
            <person name="James T.Y."/>
            <person name="Grigoriev I.V."/>
        </authorList>
    </citation>
    <scope>NUCLEOTIDE SEQUENCE [LARGE SCALE GENOMIC DNA]</scope>
    <source>
        <strain evidence="6">RSA 1356</strain>
    </source>
</reference>
<evidence type="ECO:0000259" key="3">
    <source>
        <dbReference type="PROSITE" id="PS50102"/>
    </source>
</evidence>
<evidence type="ECO:0000256" key="2">
    <source>
        <dbReference type="SAM" id="MobiDB-lite"/>
    </source>
</evidence>
<gene>
    <name evidence="5" type="ORF">THASP1DRAFT_28342</name>
</gene>
<organism evidence="5 6">
    <name type="scientific">Thamnocephalis sphaerospora</name>
    <dbReference type="NCBI Taxonomy" id="78915"/>
    <lineage>
        <taxon>Eukaryota</taxon>
        <taxon>Fungi</taxon>
        <taxon>Fungi incertae sedis</taxon>
        <taxon>Zoopagomycota</taxon>
        <taxon>Zoopagomycotina</taxon>
        <taxon>Zoopagomycetes</taxon>
        <taxon>Zoopagales</taxon>
        <taxon>Sigmoideomycetaceae</taxon>
        <taxon>Thamnocephalis</taxon>
    </lineage>
</organism>
<dbReference type="Gene3D" id="3.30.70.330">
    <property type="match status" value="1"/>
</dbReference>
<feature type="region of interest" description="Disordered" evidence="2">
    <location>
        <begin position="107"/>
        <end position="126"/>
    </location>
</feature>
<dbReference type="InterPro" id="IPR000504">
    <property type="entry name" value="RRM_dom"/>
</dbReference>
<feature type="domain" description="R3H" evidence="4">
    <location>
        <begin position="256"/>
        <end position="320"/>
    </location>
</feature>
<dbReference type="PROSITE" id="PS51061">
    <property type="entry name" value="R3H"/>
    <property type="match status" value="1"/>
</dbReference>
<dbReference type="InterPro" id="IPR035979">
    <property type="entry name" value="RBD_domain_sf"/>
</dbReference>
<dbReference type="Proteomes" id="UP000271241">
    <property type="component" value="Unassembled WGS sequence"/>
</dbReference>
<dbReference type="InterPro" id="IPR012677">
    <property type="entry name" value="Nucleotide-bd_a/b_plait_sf"/>
</dbReference>
<dbReference type="EMBL" id="KZ992484">
    <property type="protein sequence ID" value="RKP09856.1"/>
    <property type="molecule type" value="Genomic_DNA"/>
</dbReference>
<dbReference type="GO" id="GO:0003723">
    <property type="term" value="F:RNA binding"/>
    <property type="evidence" value="ECO:0007669"/>
    <property type="project" value="UniProtKB-UniRule"/>
</dbReference>
<feature type="domain" description="RRM" evidence="3">
    <location>
        <begin position="147"/>
        <end position="225"/>
    </location>
</feature>
<dbReference type="AlphaFoldDB" id="A0A4P9XUG9"/>